<dbReference type="InterPro" id="IPR002347">
    <property type="entry name" value="SDR_fam"/>
</dbReference>
<comment type="similarity">
    <text evidence="1 3">Belongs to the short-chain dehydrogenases/reductases (SDR) family.</text>
</comment>
<dbReference type="GO" id="GO:0016491">
    <property type="term" value="F:oxidoreductase activity"/>
    <property type="evidence" value="ECO:0007669"/>
    <property type="project" value="UniProtKB-KW"/>
</dbReference>
<organism evidence="5 6">
    <name type="scientific">Streptomyces acidiscabies</name>
    <dbReference type="NCBI Taxonomy" id="42234"/>
    <lineage>
        <taxon>Bacteria</taxon>
        <taxon>Bacillati</taxon>
        <taxon>Actinomycetota</taxon>
        <taxon>Actinomycetes</taxon>
        <taxon>Kitasatosporales</taxon>
        <taxon>Streptomycetaceae</taxon>
        <taxon>Streptomyces</taxon>
    </lineage>
</organism>
<dbReference type="NCBIfam" id="NF004826">
    <property type="entry name" value="PRK06182.1"/>
    <property type="match status" value="1"/>
</dbReference>
<dbReference type="PRINTS" id="PR00081">
    <property type="entry name" value="GDHRDH"/>
</dbReference>
<comment type="caution">
    <text evidence="5">The sequence shown here is derived from an EMBL/GenBank/DDBJ whole genome shotgun (WGS) entry which is preliminary data.</text>
</comment>
<keyword evidence="2" id="KW-0560">Oxidoreductase</keyword>
<dbReference type="CDD" id="cd05374">
    <property type="entry name" value="17beta-HSD-like_SDR_c"/>
    <property type="match status" value="1"/>
</dbReference>
<evidence type="ECO:0000313" key="6">
    <source>
        <dbReference type="Proteomes" id="UP000037151"/>
    </source>
</evidence>
<evidence type="ECO:0000256" key="1">
    <source>
        <dbReference type="ARBA" id="ARBA00006484"/>
    </source>
</evidence>
<dbReference type="EMBL" id="JPPY01000068">
    <property type="protein sequence ID" value="KND37283.1"/>
    <property type="molecule type" value="Genomic_DNA"/>
</dbReference>
<dbReference type="PATRIC" id="fig|42234.21.peg.2104"/>
<dbReference type="SUPFAM" id="SSF51735">
    <property type="entry name" value="NAD(P)-binding Rossmann-fold domains"/>
    <property type="match status" value="1"/>
</dbReference>
<reference evidence="6" key="1">
    <citation type="submission" date="2014-07" db="EMBL/GenBank/DDBJ databases">
        <title>Genome sequencing of plant-pathogenic Streptomyces species.</title>
        <authorList>
            <person name="Harrison J."/>
            <person name="Sapp M."/>
            <person name="Thwaites R."/>
            <person name="Studholme D.J."/>
        </authorList>
    </citation>
    <scope>NUCLEOTIDE SEQUENCE [LARGE SCALE GENOMIC DNA]</scope>
    <source>
        <strain evidence="6">NCPPB 4445</strain>
    </source>
</reference>
<accession>A0A0L0KHD7</accession>
<dbReference type="PRINTS" id="PR00080">
    <property type="entry name" value="SDRFAMILY"/>
</dbReference>
<proteinExistence type="inferred from homology"/>
<feature type="domain" description="Ketoreductase" evidence="4">
    <location>
        <begin position="6"/>
        <end position="184"/>
    </location>
</feature>
<dbReference type="PANTHER" id="PTHR44169:SF6">
    <property type="entry name" value="NADPH-DEPENDENT 1-ACYLDIHYDROXYACETONE PHOSPHATE REDUCTASE"/>
    <property type="match status" value="1"/>
</dbReference>
<dbReference type="Proteomes" id="UP000037151">
    <property type="component" value="Unassembled WGS sequence"/>
</dbReference>
<dbReference type="PANTHER" id="PTHR44169">
    <property type="entry name" value="NADPH-DEPENDENT 1-ACYLDIHYDROXYACETONE PHOSPHATE REDUCTASE"/>
    <property type="match status" value="1"/>
</dbReference>
<dbReference type="InterPro" id="IPR057326">
    <property type="entry name" value="KR_dom"/>
</dbReference>
<dbReference type="SMART" id="SM00822">
    <property type="entry name" value="PKS_KR"/>
    <property type="match status" value="1"/>
</dbReference>
<dbReference type="AlphaFoldDB" id="A0A0L0KHD7"/>
<dbReference type="Pfam" id="PF00106">
    <property type="entry name" value="adh_short"/>
    <property type="match status" value="1"/>
</dbReference>
<evidence type="ECO:0000256" key="3">
    <source>
        <dbReference type="RuleBase" id="RU000363"/>
    </source>
</evidence>
<protein>
    <submittedName>
        <fullName evidence="5">Short-chain dehydrogenase</fullName>
    </submittedName>
</protein>
<evidence type="ECO:0000256" key="2">
    <source>
        <dbReference type="ARBA" id="ARBA00023002"/>
    </source>
</evidence>
<name>A0A0L0KHD7_9ACTN</name>
<sequence>MSSTTKVALVTGASSGIGADTALRLREAGYTVYGAARRVERMTALRDAGVHVLSLDVTDEDSLRKAIDQVISTSGRIDVLVNNAGYGSYGSVEDVPLSEARAQIEVNVFGLARLTQLVLPHMRAQRSGTIVNVSSMGGKLVTPLGGWYHASKYAVEALSDALRMETKQFGIDVVVVEPGSIRTEWGAIAAETLKETSGKGAYSGLAEGVAKTLAASSQPDARMTSAPSVIGKTIVKIANARRPRTRYRVGFGAAPTMFLRWLLPDRAFDFVVRSAFGV</sequence>
<gene>
    <name evidence="5" type="ORF">IQ63_10195</name>
</gene>
<evidence type="ECO:0000259" key="4">
    <source>
        <dbReference type="SMART" id="SM00822"/>
    </source>
</evidence>
<dbReference type="InterPro" id="IPR036291">
    <property type="entry name" value="NAD(P)-bd_dom_sf"/>
</dbReference>
<dbReference type="OrthoDB" id="3178062at2"/>
<evidence type="ECO:0000313" key="5">
    <source>
        <dbReference type="EMBL" id="KND37283.1"/>
    </source>
</evidence>
<dbReference type="RefSeq" id="WP_050370354.1">
    <property type="nucleotide sequence ID" value="NZ_KQ257813.1"/>
</dbReference>
<dbReference type="Gene3D" id="3.40.50.720">
    <property type="entry name" value="NAD(P)-binding Rossmann-like Domain"/>
    <property type="match status" value="1"/>
</dbReference>